<dbReference type="RefSeq" id="NP_001249920.1">
    <property type="nucleotide sequence ID" value="NM_001262991.1"/>
</dbReference>
<evidence type="ECO:0000256" key="1">
    <source>
        <dbReference type="SAM" id="MobiDB-lite"/>
    </source>
</evidence>
<evidence type="ECO:0007829" key="5">
    <source>
        <dbReference type="PeptideAtlas" id="P91357"/>
    </source>
</evidence>
<dbReference type="FunCoup" id="P91357">
    <property type="interactions" value="262"/>
</dbReference>
<dbReference type="CTD" id="13180284"/>
<gene>
    <name evidence="2" type="ORF">CELE_F59A3.12</name>
    <name evidence="2 4" type="ORF">F59A3.12</name>
</gene>
<dbReference type="PaxDb" id="6239-F59A3.12"/>
<organism evidence="2 3">
    <name type="scientific">Caenorhabditis elegans</name>
    <dbReference type="NCBI Taxonomy" id="6239"/>
    <lineage>
        <taxon>Eukaryota</taxon>
        <taxon>Metazoa</taxon>
        <taxon>Ecdysozoa</taxon>
        <taxon>Nematoda</taxon>
        <taxon>Chromadorea</taxon>
        <taxon>Rhabditida</taxon>
        <taxon>Rhabditina</taxon>
        <taxon>Rhabditomorpha</taxon>
        <taxon>Rhabditoidea</taxon>
        <taxon>Rhabditidae</taxon>
        <taxon>Peloderinae</taxon>
        <taxon>Caenorhabditis</taxon>
    </lineage>
</organism>
<dbReference type="HOGENOM" id="CLU_889181_0_0_1"/>
<keyword evidence="5" id="KW-1267">Proteomics identification</keyword>
<dbReference type="KEGG" id="cel:CELE_F59A3.12"/>
<dbReference type="eggNOG" id="ENOG502THY2">
    <property type="taxonomic scope" value="Eukaryota"/>
</dbReference>
<dbReference type="Bgee" id="WBGene00185086">
    <property type="expression patterns" value="Expressed in germ line (C elegans) and 4 other cell types or tissues"/>
</dbReference>
<evidence type="ECO:0000313" key="4">
    <source>
        <dbReference type="WormBase" id="F59A3.12"/>
    </source>
</evidence>
<dbReference type="Proteomes" id="UP000001940">
    <property type="component" value="Chromosome I"/>
</dbReference>
<proteinExistence type="evidence at protein level"/>
<dbReference type="PeptideAtlas" id="P91357"/>
<accession>P91357</accession>
<dbReference type="OrthoDB" id="5832597at2759"/>
<dbReference type="OMA" id="VETEWYM"/>
<dbReference type="EMBL" id="BX284601">
    <property type="protein sequence ID" value="CCD63904.1"/>
    <property type="molecule type" value="Genomic_DNA"/>
</dbReference>
<dbReference type="UCSC" id="F59A3.2b">
    <property type="organism name" value="c. elegans"/>
</dbReference>
<sequence length="294" mass="33900">MSQVTSEDQDDLFLKDLQNGWESVPTGNSSNNHCFDKMYDLYGVGGVKNVLCLRLFASSLYEISNGSKDAQKLMITIFGDRLVQKIAHSDLKIYESIRETVQYIAWKIRKCQILIFRRTSENHGWQSVRDILIKILGNGDSARDDLIAGMSSMILRDIYHCHVTETSFLEEGSLLSKNCFKYVFRVAFLLFNDSIGEYILGRKEKLCYEMLASRLVYFYTRLAADTWRILVVRNGPKVETEWYMMRGVQLRDEIPASSNQDSKLTQLQKNNNNDPISQQRPQLSFGTQKTIQRA</sequence>
<evidence type="ECO:0000313" key="2">
    <source>
        <dbReference type="EMBL" id="CCD63904.1"/>
    </source>
</evidence>
<dbReference type="GeneID" id="13180284"/>
<dbReference type="AGR" id="WB:WBGene00185086"/>
<dbReference type="InParanoid" id="P91357"/>
<protein>
    <submittedName>
        <fullName evidence="2">MIF4G domain-containing protein</fullName>
    </submittedName>
</protein>
<dbReference type="AlphaFoldDB" id="P91357"/>
<feature type="region of interest" description="Disordered" evidence="1">
    <location>
        <begin position="266"/>
        <end position="294"/>
    </location>
</feature>
<name>P91357_CAEEL</name>
<reference evidence="2 3" key="1">
    <citation type="journal article" date="1998" name="Science">
        <title>Genome sequence of the nematode C. elegans: a platform for investigating biology.</title>
        <authorList>
            <consortium name="The C. elegans sequencing consortium"/>
            <person name="Sulson J.E."/>
            <person name="Waterston R."/>
        </authorList>
    </citation>
    <scope>NUCLEOTIDE SEQUENCE [LARGE SCALE GENOMIC DNA]</scope>
    <source>
        <strain evidence="2 3">Bristol N2</strain>
    </source>
</reference>
<dbReference type="WormBase" id="F59A3.12">
    <property type="protein sequence ID" value="CE43581"/>
    <property type="gene ID" value="WBGene00185086"/>
</dbReference>
<keyword evidence="3" id="KW-1185">Reference proteome</keyword>
<evidence type="ECO:0000313" key="3">
    <source>
        <dbReference type="Proteomes" id="UP000001940"/>
    </source>
</evidence>